<dbReference type="Gene3D" id="3.40.190.10">
    <property type="entry name" value="Periplasmic binding protein-like II"/>
    <property type="match status" value="2"/>
</dbReference>
<name>A0AA48KLH3_9RHOB</name>
<sequence length="246" mass="25840">MSGPQIDPAIIAELAPTGRLRAGINTGNFLLVSGQGADGRPYGVSPDVAAEIAGRLGVPLDLVSYPDPGLLADAAERGEWDIGNIGAEPQRARTIAFTAAYCEIEATYLVPAGSPITRIEEVDRPGHRIATKGRAAYGLWLENNLRHAELVRTESIDSSFDVFVEQGLEALAGLRPRLIADVARLPGARILDGQFSAVQQSVGTPRGNARAAAWLADVVEELKASGFIAARIAHHGVKGLSVAPPA</sequence>
<keyword evidence="4" id="KW-1185">Reference proteome</keyword>
<dbReference type="Pfam" id="PF00497">
    <property type="entry name" value="SBP_bac_3"/>
    <property type="match status" value="1"/>
</dbReference>
<gene>
    <name evidence="3" type="ORF">MACH21_23370</name>
</gene>
<reference evidence="3 4" key="1">
    <citation type="submission" date="2023-01" db="EMBL/GenBank/DDBJ databases">
        <title>Complete genome sequence of Roseicyclus marinus strain Dej080120_10.</title>
        <authorList>
            <person name="Ueki S."/>
            <person name="Maruyama F."/>
        </authorList>
    </citation>
    <scope>NUCLEOTIDE SEQUENCE [LARGE SCALE GENOMIC DNA]</scope>
    <source>
        <strain evidence="3 4">Dej080120_10</strain>
    </source>
</reference>
<dbReference type="KEGG" id="rmai:MACH21_23370"/>
<dbReference type="PANTHER" id="PTHR35936:SF17">
    <property type="entry name" value="ARGININE-BINDING EXTRACELLULAR PROTEIN ARTP"/>
    <property type="match status" value="1"/>
</dbReference>
<evidence type="ECO:0000256" key="1">
    <source>
        <dbReference type="ARBA" id="ARBA00022729"/>
    </source>
</evidence>
<evidence type="ECO:0000259" key="2">
    <source>
        <dbReference type="SMART" id="SM00062"/>
    </source>
</evidence>
<accession>A0AA48KLH3</accession>
<keyword evidence="1" id="KW-0732">Signal</keyword>
<dbReference type="SMART" id="SM00062">
    <property type="entry name" value="PBPb"/>
    <property type="match status" value="1"/>
</dbReference>
<dbReference type="PANTHER" id="PTHR35936">
    <property type="entry name" value="MEMBRANE-BOUND LYTIC MUREIN TRANSGLYCOSYLASE F"/>
    <property type="match status" value="1"/>
</dbReference>
<feature type="domain" description="Solute-binding protein family 3/N-terminal" evidence="2">
    <location>
        <begin position="19"/>
        <end position="239"/>
    </location>
</feature>
<evidence type="ECO:0000313" key="4">
    <source>
        <dbReference type="Proteomes" id="UP001337723"/>
    </source>
</evidence>
<dbReference type="RefSeq" id="WP_338272068.1">
    <property type="nucleotide sequence ID" value="NZ_AP027266.1"/>
</dbReference>
<protein>
    <submittedName>
        <fullName evidence="3">ABC transporter substrate-binding protein</fullName>
    </submittedName>
</protein>
<dbReference type="EMBL" id="AP027266">
    <property type="protein sequence ID" value="BDW86160.1"/>
    <property type="molecule type" value="Genomic_DNA"/>
</dbReference>
<dbReference type="AlphaFoldDB" id="A0AA48KLH3"/>
<dbReference type="SUPFAM" id="SSF53850">
    <property type="entry name" value="Periplasmic binding protein-like II"/>
    <property type="match status" value="1"/>
</dbReference>
<proteinExistence type="predicted"/>
<dbReference type="Proteomes" id="UP001337723">
    <property type="component" value="Chromosome"/>
</dbReference>
<evidence type="ECO:0000313" key="3">
    <source>
        <dbReference type="EMBL" id="BDW86160.1"/>
    </source>
</evidence>
<dbReference type="InterPro" id="IPR001638">
    <property type="entry name" value="Solute-binding_3/MltF_N"/>
</dbReference>
<organism evidence="3 4">
    <name type="scientific">Roseicyclus marinus</name>
    <dbReference type="NCBI Taxonomy" id="2161673"/>
    <lineage>
        <taxon>Bacteria</taxon>
        <taxon>Pseudomonadati</taxon>
        <taxon>Pseudomonadota</taxon>
        <taxon>Alphaproteobacteria</taxon>
        <taxon>Rhodobacterales</taxon>
        <taxon>Roseobacteraceae</taxon>
        <taxon>Roseicyclus</taxon>
    </lineage>
</organism>